<accession>A0A8W7PXQ9</accession>
<name>A0A8W7PXQ9_ANOCL</name>
<evidence type="ECO:0000313" key="2">
    <source>
        <dbReference type="EnsemblMetazoa" id="ACOM039148-PA.1"/>
    </source>
</evidence>
<reference evidence="2" key="1">
    <citation type="submission" date="2022-08" db="UniProtKB">
        <authorList>
            <consortium name="EnsemblMetazoa"/>
        </authorList>
    </citation>
    <scope>IDENTIFICATION</scope>
</reference>
<dbReference type="Proteomes" id="UP000075882">
    <property type="component" value="Unassembled WGS sequence"/>
</dbReference>
<organism evidence="2">
    <name type="scientific">Anopheles coluzzii</name>
    <name type="common">African malaria mosquito</name>
    <dbReference type="NCBI Taxonomy" id="1518534"/>
    <lineage>
        <taxon>Eukaryota</taxon>
        <taxon>Metazoa</taxon>
        <taxon>Ecdysozoa</taxon>
        <taxon>Arthropoda</taxon>
        <taxon>Hexapoda</taxon>
        <taxon>Insecta</taxon>
        <taxon>Pterygota</taxon>
        <taxon>Neoptera</taxon>
        <taxon>Endopterygota</taxon>
        <taxon>Diptera</taxon>
        <taxon>Nematocera</taxon>
        <taxon>Culicoidea</taxon>
        <taxon>Culicidae</taxon>
        <taxon>Anophelinae</taxon>
        <taxon>Anopheles</taxon>
    </lineage>
</organism>
<protein>
    <submittedName>
        <fullName evidence="2">Uncharacterized protein</fullName>
    </submittedName>
</protein>
<evidence type="ECO:0000256" key="1">
    <source>
        <dbReference type="SAM" id="MobiDB-lite"/>
    </source>
</evidence>
<proteinExistence type="predicted"/>
<dbReference type="EnsemblMetazoa" id="ACOM039148-RA">
    <property type="protein sequence ID" value="ACOM039148-PA.1"/>
    <property type="gene ID" value="ACOM039148"/>
</dbReference>
<sequence>MGPAIGEHPPSSGIYKTSVHRPSAHFVRHDLGVCVRVLLVRVGPIERSGGNGGHEQGSSEHEAEHGWAFGRLAQLIDPKPQSVRHGPLGSLLESSPMRSTTVRTAARMLGLVTHSKQDTMLNRAVTLVHGTGPHRYQAGPA</sequence>
<feature type="region of interest" description="Disordered" evidence="1">
    <location>
        <begin position="78"/>
        <end position="99"/>
    </location>
</feature>
<dbReference type="AlphaFoldDB" id="A0A8W7PXQ9"/>